<dbReference type="PANTHER" id="PTHR33444:SF2">
    <property type="entry name" value="MARVEL DOMAIN-CONTAINING PROTEIN"/>
    <property type="match status" value="1"/>
</dbReference>
<comment type="caution">
    <text evidence="2">The sequence shown here is derived from an EMBL/GenBank/DDBJ whole genome shotgun (WGS) entry which is preliminary data.</text>
</comment>
<dbReference type="InterPro" id="IPR040350">
    <property type="entry name" value="TMEM272"/>
</dbReference>
<keyword evidence="1" id="KW-0812">Transmembrane</keyword>
<feature type="transmembrane region" description="Helical" evidence="1">
    <location>
        <begin position="84"/>
        <end position="110"/>
    </location>
</feature>
<dbReference type="Proteomes" id="UP000828390">
    <property type="component" value="Unassembled WGS sequence"/>
</dbReference>
<dbReference type="PANTHER" id="PTHR33444">
    <property type="entry name" value="SI:DKEY-19B23.12-RELATED"/>
    <property type="match status" value="1"/>
</dbReference>
<keyword evidence="1" id="KW-1133">Transmembrane helix</keyword>
<sequence>MDRQIRENKLFLCCFVTVLAFDLVGLAKIVMGAIYLHHCDIEKMIPIYLIVSGVVPLLFGSLIVNSSRRRDEDENVVSGSLDRLCCAIQWGMMAFLIHTIWLICGTIWVYSNYWTLTSNHVTCSQNVIRNCVQGTCNMTFLKFAFSMVTIDWICLAIVVISLMICWRALKPRRN</sequence>
<dbReference type="OrthoDB" id="6142904at2759"/>
<evidence type="ECO:0000313" key="2">
    <source>
        <dbReference type="EMBL" id="KAH3806433.1"/>
    </source>
</evidence>
<gene>
    <name evidence="2" type="ORF">DPMN_134754</name>
</gene>
<evidence type="ECO:0000256" key="1">
    <source>
        <dbReference type="SAM" id="Phobius"/>
    </source>
</evidence>
<evidence type="ECO:0000313" key="3">
    <source>
        <dbReference type="Proteomes" id="UP000828390"/>
    </source>
</evidence>
<reference evidence="2" key="2">
    <citation type="submission" date="2020-11" db="EMBL/GenBank/DDBJ databases">
        <authorList>
            <person name="McCartney M.A."/>
            <person name="Auch B."/>
            <person name="Kono T."/>
            <person name="Mallez S."/>
            <person name="Becker A."/>
            <person name="Gohl D.M."/>
            <person name="Silverstein K.A.T."/>
            <person name="Koren S."/>
            <person name="Bechman K.B."/>
            <person name="Herman A."/>
            <person name="Abrahante J.E."/>
            <person name="Garbe J."/>
        </authorList>
    </citation>
    <scope>NUCLEOTIDE SEQUENCE</scope>
    <source>
        <strain evidence="2">Duluth1</strain>
        <tissue evidence="2">Whole animal</tissue>
    </source>
</reference>
<accession>A0A9D4JF63</accession>
<organism evidence="2 3">
    <name type="scientific">Dreissena polymorpha</name>
    <name type="common">Zebra mussel</name>
    <name type="synonym">Mytilus polymorpha</name>
    <dbReference type="NCBI Taxonomy" id="45954"/>
    <lineage>
        <taxon>Eukaryota</taxon>
        <taxon>Metazoa</taxon>
        <taxon>Spiralia</taxon>
        <taxon>Lophotrochozoa</taxon>
        <taxon>Mollusca</taxon>
        <taxon>Bivalvia</taxon>
        <taxon>Autobranchia</taxon>
        <taxon>Heteroconchia</taxon>
        <taxon>Euheterodonta</taxon>
        <taxon>Imparidentia</taxon>
        <taxon>Neoheterodontei</taxon>
        <taxon>Myida</taxon>
        <taxon>Dreissenoidea</taxon>
        <taxon>Dreissenidae</taxon>
        <taxon>Dreissena</taxon>
    </lineage>
</organism>
<proteinExistence type="predicted"/>
<dbReference type="EMBL" id="JAIWYP010000006">
    <property type="protein sequence ID" value="KAH3806433.1"/>
    <property type="molecule type" value="Genomic_DNA"/>
</dbReference>
<keyword evidence="3" id="KW-1185">Reference proteome</keyword>
<reference evidence="2" key="1">
    <citation type="journal article" date="2019" name="bioRxiv">
        <title>The Genome of the Zebra Mussel, Dreissena polymorpha: A Resource for Invasive Species Research.</title>
        <authorList>
            <person name="McCartney M.A."/>
            <person name="Auch B."/>
            <person name="Kono T."/>
            <person name="Mallez S."/>
            <person name="Zhang Y."/>
            <person name="Obille A."/>
            <person name="Becker A."/>
            <person name="Abrahante J.E."/>
            <person name="Garbe J."/>
            <person name="Badalamenti J.P."/>
            <person name="Herman A."/>
            <person name="Mangelson H."/>
            <person name="Liachko I."/>
            <person name="Sullivan S."/>
            <person name="Sone E.D."/>
            <person name="Koren S."/>
            <person name="Silverstein K.A.T."/>
            <person name="Beckman K.B."/>
            <person name="Gohl D.M."/>
        </authorList>
    </citation>
    <scope>NUCLEOTIDE SEQUENCE</scope>
    <source>
        <strain evidence="2">Duluth1</strain>
        <tissue evidence="2">Whole animal</tissue>
    </source>
</reference>
<dbReference type="AlphaFoldDB" id="A0A9D4JF63"/>
<feature type="transmembrane region" description="Helical" evidence="1">
    <location>
        <begin position="143"/>
        <end position="169"/>
    </location>
</feature>
<protein>
    <submittedName>
        <fullName evidence="2">Uncharacterized protein</fullName>
    </submittedName>
</protein>
<name>A0A9D4JF63_DREPO</name>
<keyword evidence="1" id="KW-0472">Membrane</keyword>
<feature type="transmembrane region" description="Helical" evidence="1">
    <location>
        <begin position="12"/>
        <end position="35"/>
    </location>
</feature>
<feature type="transmembrane region" description="Helical" evidence="1">
    <location>
        <begin position="47"/>
        <end position="64"/>
    </location>
</feature>